<evidence type="ECO:0000313" key="2">
    <source>
        <dbReference type="Proteomes" id="UP000236291"/>
    </source>
</evidence>
<dbReference type="EMBL" id="ASHM01009194">
    <property type="protein sequence ID" value="PNY17232.1"/>
    <property type="molecule type" value="Genomic_DNA"/>
</dbReference>
<organism evidence="1 2">
    <name type="scientific">Trifolium pratense</name>
    <name type="common">Red clover</name>
    <dbReference type="NCBI Taxonomy" id="57577"/>
    <lineage>
        <taxon>Eukaryota</taxon>
        <taxon>Viridiplantae</taxon>
        <taxon>Streptophyta</taxon>
        <taxon>Embryophyta</taxon>
        <taxon>Tracheophyta</taxon>
        <taxon>Spermatophyta</taxon>
        <taxon>Magnoliopsida</taxon>
        <taxon>eudicotyledons</taxon>
        <taxon>Gunneridae</taxon>
        <taxon>Pentapetalae</taxon>
        <taxon>rosids</taxon>
        <taxon>fabids</taxon>
        <taxon>Fabales</taxon>
        <taxon>Fabaceae</taxon>
        <taxon>Papilionoideae</taxon>
        <taxon>50 kb inversion clade</taxon>
        <taxon>NPAAA clade</taxon>
        <taxon>Hologalegina</taxon>
        <taxon>IRL clade</taxon>
        <taxon>Trifolieae</taxon>
        <taxon>Trifolium</taxon>
    </lineage>
</organism>
<protein>
    <submittedName>
        <fullName evidence="1">Uncharacterized protein</fullName>
    </submittedName>
</protein>
<reference evidence="1 2" key="2">
    <citation type="journal article" date="2017" name="Front. Plant Sci.">
        <title>Gene Classification and Mining of Molecular Markers Useful in Red Clover (Trifolium pratense) Breeding.</title>
        <authorList>
            <person name="Istvanek J."/>
            <person name="Dluhosova J."/>
            <person name="Dluhos P."/>
            <person name="Patkova L."/>
            <person name="Nedelnik J."/>
            <person name="Repkova J."/>
        </authorList>
    </citation>
    <scope>NUCLEOTIDE SEQUENCE [LARGE SCALE GENOMIC DNA]</scope>
    <source>
        <strain evidence="2">cv. Tatra</strain>
        <tissue evidence="1">Young leaves</tissue>
    </source>
</reference>
<dbReference type="Proteomes" id="UP000236291">
    <property type="component" value="Unassembled WGS sequence"/>
</dbReference>
<proteinExistence type="predicted"/>
<comment type="caution">
    <text evidence="1">The sequence shown here is derived from an EMBL/GenBank/DDBJ whole genome shotgun (WGS) entry which is preliminary data.</text>
</comment>
<sequence>NVIKWLLENDWRAMMSNKCPSFRWSDIAVYEDTVTVDQGSRCGLLPSWTLLDGPRGDFPRLLGSRPSP</sequence>
<dbReference type="AlphaFoldDB" id="A0A2K3PPL9"/>
<feature type="non-terminal residue" evidence="1">
    <location>
        <position position="1"/>
    </location>
</feature>
<gene>
    <name evidence="1" type="ORF">L195_g013970</name>
</gene>
<evidence type="ECO:0000313" key="1">
    <source>
        <dbReference type="EMBL" id="PNY17232.1"/>
    </source>
</evidence>
<reference evidence="1 2" key="1">
    <citation type="journal article" date="2014" name="Am. J. Bot.">
        <title>Genome assembly and annotation for red clover (Trifolium pratense; Fabaceae).</title>
        <authorList>
            <person name="Istvanek J."/>
            <person name="Jaros M."/>
            <person name="Krenek A."/>
            <person name="Repkova J."/>
        </authorList>
    </citation>
    <scope>NUCLEOTIDE SEQUENCE [LARGE SCALE GENOMIC DNA]</scope>
    <source>
        <strain evidence="2">cv. Tatra</strain>
        <tissue evidence="1">Young leaves</tissue>
    </source>
</reference>
<accession>A0A2K3PPL9</accession>
<name>A0A2K3PPL9_TRIPR</name>